<feature type="compositionally biased region" description="Gly residues" evidence="1">
    <location>
        <begin position="393"/>
        <end position="402"/>
    </location>
</feature>
<evidence type="ECO:0000256" key="1">
    <source>
        <dbReference type="SAM" id="MobiDB-lite"/>
    </source>
</evidence>
<feature type="compositionally biased region" description="Low complexity" evidence="1">
    <location>
        <begin position="152"/>
        <end position="162"/>
    </location>
</feature>
<name>A0ABQ5RZJ8_9CHLO</name>
<feature type="non-terminal residue" evidence="2">
    <location>
        <position position="422"/>
    </location>
</feature>
<keyword evidence="3" id="KW-1185">Reference proteome</keyword>
<protein>
    <submittedName>
        <fullName evidence="2">Uncharacterized protein</fullName>
    </submittedName>
</protein>
<accession>A0ABQ5RZJ8</accession>
<dbReference type="Proteomes" id="UP001165090">
    <property type="component" value="Unassembled WGS sequence"/>
</dbReference>
<organism evidence="2 3">
    <name type="scientific">Volvox africanus</name>
    <dbReference type="NCBI Taxonomy" id="51714"/>
    <lineage>
        <taxon>Eukaryota</taxon>
        <taxon>Viridiplantae</taxon>
        <taxon>Chlorophyta</taxon>
        <taxon>core chlorophytes</taxon>
        <taxon>Chlorophyceae</taxon>
        <taxon>CS clade</taxon>
        <taxon>Chlamydomonadales</taxon>
        <taxon>Volvocaceae</taxon>
        <taxon>Volvox</taxon>
    </lineage>
</organism>
<proteinExistence type="predicted"/>
<evidence type="ECO:0000313" key="3">
    <source>
        <dbReference type="Proteomes" id="UP001165090"/>
    </source>
</evidence>
<gene>
    <name evidence="2" type="ORF">VaNZ11_005097</name>
</gene>
<feature type="compositionally biased region" description="Low complexity" evidence="1">
    <location>
        <begin position="11"/>
        <end position="42"/>
    </location>
</feature>
<dbReference type="EMBL" id="BSDZ01000013">
    <property type="protein sequence ID" value="GLI62467.1"/>
    <property type="molecule type" value="Genomic_DNA"/>
</dbReference>
<feature type="non-terminal residue" evidence="2">
    <location>
        <position position="1"/>
    </location>
</feature>
<feature type="compositionally biased region" description="Gly residues" evidence="1">
    <location>
        <begin position="172"/>
        <end position="183"/>
    </location>
</feature>
<feature type="compositionally biased region" description="Low complexity" evidence="1">
    <location>
        <begin position="92"/>
        <end position="136"/>
    </location>
</feature>
<feature type="compositionally biased region" description="Polar residues" evidence="1">
    <location>
        <begin position="1"/>
        <end position="10"/>
    </location>
</feature>
<evidence type="ECO:0000313" key="2">
    <source>
        <dbReference type="EMBL" id="GLI62467.1"/>
    </source>
</evidence>
<reference evidence="2 3" key="1">
    <citation type="journal article" date="2023" name="IScience">
        <title>Expanded male sex-determining region conserved during the evolution of homothallism in the green alga Volvox.</title>
        <authorList>
            <person name="Yamamoto K."/>
            <person name="Matsuzaki R."/>
            <person name="Mahakham W."/>
            <person name="Heman W."/>
            <person name="Sekimoto H."/>
            <person name="Kawachi M."/>
            <person name="Minakuchi Y."/>
            <person name="Toyoda A."/>
            <person name="Nozaki H."/>
        </authorList>
    </citation>
    <scope>NUCLEOTIDE SEQUENCE [LARGE SCALE GENOMIC DNA]</scope>
    <source>
        <strain evidence="2 3">NIES-4468</strain>
    </source>
</reference>
<feature type="region of interest" description="Disordered" evidence="1">
    <location>
        <begin position="231"/>
        <end position="277"/>
    </location>
</feature>
<comment type="caution">
    <text evidence="2">The sequence shown here is derived from an EMBL/GenBank/DDBJ whole genome shotgun (WGS) entry which is preliminary data.</text>
</comment>
<sequence length="422" mass="46059">GVLHQYQYTTQQPPQQLPQQQLQQGPQRQCRQRQAPSAAAALETSGPVGLLPQWEVAASSGGDPMAPPNSPAFMQVRVVRAPTPSAPQQNCMAPLPQQQQHQQQPLPQPEAQPQQPLPQQQQQQQQQQRQQQQQEQRQQEEMHRRQSYTGHQIAPQQQQRYQQGHECMLPPGRGGSGGGGGRNHGSVGPTGLQGGNLTTWIPQGYGNSAVVPHPNEPAATTDTTQPVVAAPQAQHQNAPSYRTRSRMAVQPPNVRQRETGAAAPAAENGKKSPHTGSNMLRQLQRQLQQHVQRQQQQQQQQKVDMHLPLQFQQQLQSQHQQQLQPPPNNLNHLLTKRNSVPAAAEGPRGDGEETKRRRGGRRGKNPTPTDTPGRSFGSPRVEVQNGTIATSGSFGGYGGFNGGNISSYTPTAHSPEGGHAAT</sequence>
<feature type="region of interest" description="Disordered" evidence="1">
    <location>
        <begin position="312"/>
        <end position="422"/>
    </location>
</feature>
<feature type="region of interest" description="Disordered" evidence="1">
    <location>
        <begin position="1"/>
        <end position="199"/>
    </location>
</feature>
<feature type="compositionally biased region" description="Low complexity" evidence="1">
    <location>
        <begin position="312"/>
        <end position="333"/>
    </location>
</feature>